<gene>
    <name evidence="2" type="ORF">CIHG_03891</name>
</gene>
<reference evidence="3" key="1">
    <citation type="journal article" date="2010" name="Genome Res.">
        <title>Population genomic sequencing of Coccidioides fungi reveals recent hybridization and transposon control.</title>
        <authorList>
            <person name="Neafsey D.E."/>
            <person name="Barker B.M."/>
            <person name="Sharpton T.J."/>
            <person name="Stajich J.E."/>
            <person name="Park D.J."/>
            <person name="Whiston E."/>
            <person name="Hung C.-Y."/>
            <person name="McMahan C."/>
            <person name="White J."/>
            <person name="Sykes S."/>
            <person name="Heiman D."/>
            <person name="Young S."/>
            <person name="Zeng Q."/>
            <person name="Abouelleil A."/>
            <person name="Aftuck L."/>
            <person name="Bessette D."/>
            <person name="Brown A."/>
            <person name="FitzGerald M."/>
            <person name="Lui A."/>
            <person name="Macdonald J.P."/>
            <person name="Priest M."/>
            <person name="Orbach M.J."/>
            <person name="Galgiani J.N."/>
            <person name="Kirkland T.N."/>
            <person name="Cole G.T."/>
            <person name="Birren B.W."/>
            <person name="Henn M.R."/>
            <person name="Taylor J.W."/>
            <person name="Rounsley S.D."/>
        </authorList>
    </citation>
    <scope>NUCLEOTIDE SEQUENCE [LARGE SCALE GENOMIC DNA]</scope>
    <source>
        <strain evidence="3">H538.4</strain>
    </source>
</reference>
<organism evidence="2 3">
    <name type="scientific">Coccidioides immitis H538.4</name>
    <dbReference type="NCBI Taxonomy" id="396776"/>
    <lineage>
        <taxon>Eukaryota</taxon>
        <taxon>Fungi</taxon>
        <taxon>Dikarya</taxon>
        <taxon>Ascomycota</taxon>
        <taxon>Pezizomycotina</taxon>
        <taxon>Eurotiomycetes</taxon>
        <taxon>Eurotiomycetidae</taxon>
        <taxon>Onygenales</taxon>
        <taxon>Onygenaceae</taxon>
        <taxon>Coccidioides</taxon>
    </lineage>
</organism>
<dbReference type="Proteomes" id="UP000054563">
    <property type="component" value="Unassembled WGS sequence"/>
</dbReference>
<dbReference type="AlphaFoldDB" id="A0A0J8UFE6"/>
<evidence type="ECO:0000256" key="1">
    <source>
        <dbReference type="SAM" id="MobiDB-lite"/>
    </source>
</evidence>
<protein>
    <submittedName>
        <fullName evidence="2">Uncharacterized protein</fullName>
    </submittedName>
</protein>
<sequence>MGCKKWRETRAARICKIDSMIRYMERKGERAGRADKDTGKRGGEEKRERERGTREPQDLGGEVSSTGDGGCNSRFSVSHQNPAQGGGRAGARLWGEALARWLGTGLRYDGEKYVMMMR</sequence>
<evidence type="ECO:0000313" key="3">
    <source>
        <dbReference type="Proteomes" id="UP000054563"/>
    </source>
</evidence>
<feature type="compositionally biased region" description="Polar residues" evidence="1">
    <location>
        <begin position="73"/>
        <end position="83"/>
    </location>
</feature>
<proteinExistence type="predicted"/>
<name>A0A0J8UFE6_COCIT</name>
<dbReference type="VEuPathDB" id="FungiDB:CIHG_03891"/>
<accession>A0A0J8UFE6</accession>
<feature type="compositionally biased region" description="Basic and acidic residues" evidence="1">
    <location>
        <begin position="26"/>
        <end position="57"/>
    </location>
</feature>
<evidence type="ECO:0000313" key="2">
    <source>
        <dbReference type="EMBL" id="KMU86103.1"/>
    </source>
</evidence>
<feature type="region of interest" description="Disordered" evidence="1">
    <location>
        <begin position="26"/>
        <end position="89"/>
    </location>
</feature>
<dbReference type="EMBL" id="DS016991">
    <property type="protein sequence ID" value="KMU86103.1"/>
    <property type="molecule type" value="Genomic_DNA"/>
</dbReference>